<dbReference type="Proteomes" id="UP001168821">
    <property type="component" value="Unassembled WGS sequence"/>
</dbReference>
<evidence type="ECO:0000313" key="1">
    <source>
        <dbReference type="EMBL" id="KAJ3655628.1"/>
    </source>
</evidence>
<organism evidence="1 2">
    <name type="scientific">Zophobas morio</name>
    <dbReference type="NCBI Taxonomy" id="2755281"/>
    <lineage>
        <taxon>Eukaryota</taxon>
        <taxon>Metazoa</taxon>
        <taxon>Ecdysozoa</taxon>
        <taxon>Arthropoda</taxon>
        <taxon>Hexapoda</taxon>
        <taxon>Insecta</taxon>
        <taxon>Pterygota</taxon>
        <taxon>Neoptera</taxon>
        <taxon>Endopterygota</taxon>
        <taxon>Coleoptera</taxon>
        <taxon>Polyphaga</taxon>
        <taxon>Cucujiformia</taxon>
        <taxon>Tenebrionidae</taxon>
        <taxon>Zophobas</taxon>
    </lineage>
</organism>
<proteinExistence type="predicted"/>
<keyword evidence="2" id="KW-1185">Reference proteome</keyword>
<reference evidence="1" key="1">
    <citation type="journal article" date="2023" name="G3 (Bethesda)">
        <title>Whole genome assemblies of Zophobas morio and Tenebrio molitor.</title>
        <authorList>
            <person name="Kaur S."/>
            <person name="Stinson S.A."/>
            <person name="diCenzo G.C."/>
        </authorList>
    </citation>
    <scope>NUCLEOTIDE SEQUENCE</scope>
    <source>
        <strain evidence="1">QUZm001</strain>
    </source>
</reference>
<sequence length="109" mass="12328">MWILCREDRVRTANTATRSSSVKRCGRTAVTEDEEWTTAQLSKDVEEDVDIGPLLKWKEDGVDQPAWSEILDGSPSFKTIWAQWDCLHVENLGESGWETYYHAVGGSGH</sequence>
<accession>A0AA38MGU1</accession>
<comment type="caution">
    <text evidence="1">The sequence shown here is derived from an EMBL/GenBank/DDBJ whole genome shotgun (WGS) entry which is preliminary data.</text>
</comment>
<gene>
    <name evidence="1" type="ORF">Zmor_014749</name>
</gene>
<protein>
    <submittedName>
        <fullName evidence="1">Uncharacterized protein</fullName>
    </submittedName>
</protein>
<name>A0AA38MGU1_9CUCU</name>
<dbReference type="EMBL" id="JALNTZ010000004">
    <property type="protein sequence ID" value="KAJ3655628.1"/>
    <property type="molecule type" value="Genomic_DNA"/>
</dbReference>
<evidence type="ECO:0000313" key="2">
    <source>
        <dbReference type="Proteomes" id="UP001168821"/>
    </source>
</evidence>
<dbReference type="AlphaFoldDB" id="A0AA38MGU1"/>